<dbReference type="Pfam" id="PF02785">
    <property type="entry name" value="Biotin_carb_C"/>
    <property type="match status" value="1"/>
</dbReference>
<dbReference type="InterPro" id="IPR029000">
    <property type="entry name" value="Cyclophilin-like_dom_sf"/>
</dbReference>
<reference evidence="11 12" key="1">
    <citation type="submission" date="2024-06" db="EMBL/GenBank/DDBJ databases">
        <authorList>
            <person name="Kraege A."/>
            <person name="Thomma B."/>
        </authorList>
    </citation>
    <scope>NUCLEOTIDE SEQUENCE [LARGE SCALE GENOMIC DNA]</scope>
</reference>
<dbReference type="InterPro" id="IPR011053">
    <property type="entry name" value="Single_hybrid_motif"/>
</dbReference>
<dbReference type="InterPro" id="IPR050856">
    <property type="entry name" value="Biotin_carboxylase_complex"/>
</dbReference>
<dbReference type="InterPro" id="IPR003778">
    <property type="entry name" value="CT_A_B"/>
</dbReference>
<evidence type="ECO:0000313" key="12">
    <source>
        <dbReference type="Proteomes" id="UP001497392"/>
    </source>
</evidence>
<keyword evidence="12" id="KW-1185">Reference proteome</keyword>
<dbReference type="SMART" id="SM00797">
    <property type="entry name" value="AHS2"/>
    <property type="match status" value="1"/>
</dbReference>
<dbReference type="NCBIfam" id="TIGR02712">
    <property type="entry name" value="urea_carbox"/>
    <property type="match status" value="1"/>
</dbReference>
<dbReference type="SUPFAM" id="SSF51230">
    <property type="entry name" value="Single hybrid motif"/>
    <property type="match status" value="1"/>
</dbReference>
<dbReference type="SUPFAM" id="SSF56059">
    <property type="entry name" value="Glutathione synthetase ATP-binding domain-like"/>
    <property type="match status" value="1"/>
</dbReference>
<comment type="caution">
    <text evidence="11">The sequence shown here is derived from an EMBL/GenBank/DDBJ whole genome shotgun (WGS) entry which is preliminary data.</text>
</comment>
<dbReference type="EMBL" id="CAXHTA020000019">
    <property type="protein sequence ID" value="CAL5228786.1"/>
    <property type="molecule type" value="Genomic_DNA"/>
</dbReference>
<feature type="domain" description="ATP-grasp" evidence="9">
    <location>
        <begin position="126"/>
        <end position="323"/>
    </location>
</feature>
<name>A0ABP1G972_9CHLO</name>
<dbReference type="PROSITE" id="PS00866">
    <property type="entry name" value="CPSASE_1"/>
    <property type="match status" value="1"/>
</dbReference>
<dbReference type="InterPro" id="IPR005481">
    <property type="entry name" value="BC-like_N"/>
</dbReference>
<dbReference type="SUPFAM" id="SSF50891">
    <property type="entry name" value="Cyclophilin-like"/>
    <property type="match status" value="2"/>
</dbReference>
<evidence type="ECO:0000259" key="10">
    <source>
        <dbReference type="PROSITE" id="PS50979"/>
    </source>
</evidence>
<dbReference type="PROSITE" id="PS50979">
    <property type="entry name" value="BC"/>
    <property type="match status" value="1"/>
</dbReference>
<dbReference type="Gene3D" id="3.30.470.20">
    <property type="entry name" value="ATP-grasp fold, B domain"/>
    <property type="match status" value="1"/>
</dbReference>
<evidence type="ECO:0000256" key="7">
    <source>
        <dbReference type="PROSITE-ProRule" id="PRU00409"/>
    </source>
</evidence>
<dbReference type="Pfam" id="PF02626">
    <property type="entry name" value="CT_A_B"/>
    <property type="match status" value="1"/>
</dbReference>
<evidence type="ECO:0000256" key="3">
    <source>
        <dbReference type="ARBA" id="ARBA00022741"/>
    </source>
</evidence>
<feature type="domain" description="Biotin carboxylation" evidence="10">
    <location>
        <begin position="9"/>
        <end position="453"/>
    </location>
</feature>
<keyword evidence="2" id="KW-0436">Ligase</keyword>
<evidence type="ECO:0000259" key="9">
    <source>
        <dbReference type="PROSITE" id="PS50975"/>
    </source>
</evidence>
<gene>
    <name evidence="11" type="primary">g11979</name>
    <name evidence="11" type="ORF">VP750_LOCUS10692</name>
</gene>
<dbReference type="SUPFAM" id="SSF160467">
    <property type="entry name" value="PH0987 N-terminal domain-like"/>
    <property type="match status" value="1"/>
</dbReference>
<dbReference type="Gene3D" id="2.40.50.100">
    <property type="match status" value="1"/>
</dbReference>
<evidence type="ECO:0000256" key="5">
    <source>
        <dbReference type="ARBA" id="ARBA00022840"/>
    </source>
</evidence>
<proteinExistence type="predicted"/>
<dbReference type="PROSITE" id="PS50975">
    <property type="entry name" value="ATP_GRASP"/>
    <property type="match status" value="1"/>
</dbReference>
<dbReference type="InterPro" id="IPR011054">
    <property type="entry name" value="Rudment_hybrid_motif"/>
</dbReference>
<dbReference type="InterPro" id="IPR011764">
    <property type="entry name" value="Biotin_carboxylation_dom"/>
</dbReference>
<evidence type="ECO:0000256" key="4">
    <source>
        <dbReference type="ARBA" id="ARBA00022801"/>
    </source>
</evidence>
<dbReference type="InterPro" id="IPR005479">
    <property type="entry name" value="CPAse_ATP-bd"/>
</dbReference>
<dbReference type="Gene3D" id="3.30.1360.40">
    <property type="match status" value="1"/>
</dbReference>
<evidence type="ECO:0000259" key="8">
    <source>
        <dbReference type="PROSITE" id="PS50968"/>
    </source>
</evidence>
<keyword evidence="5 7" id="KW-0067">ATP-binding</keyword>
<keyword evidence="3 7" id="KW-0547">Nucleotide-binding</keyword>
<dbReference type="SMART" id="SM00878">
    <property type="entry name" value="Biotin_carb_C"/>
    <property type="match status" value="1"/>
</dbReference>
<dbReference type="Pfam" id="PF00364">
    <property type="entry name" value="Biotin_lipoyl"/>
    <property type="match status" value="1"/>
</dbReference>
<dbReference type="SUPFAM" id="SSF51246">
    <property type="entry name" value="Rudiment single hybrid motif"/>
    <property type="match status" value="1"/>
</dbReference>
<dbReference type="Pfam" id="PF00289">
    <property type="entry name" value="Biotin_carb_N"/>
    <property type="match status" value="1"/>
</dbReference>
<evidence type="ECO:0000256" key="2">
    <source>
        <dbReference type="ARBA" id="ARBA00022598"/>
    </source>
</evidence>
<dbReference type="NCBIfam" id="TIGR00724">
    <property type="entry name" value="urea_amlyse_rel"/>
    <property type="match status" value="1"/>
</dbReference>
<dbReference type="InterPro" id="IPR005482">
    <property type="entry name" value="Biotin_COase_C"/>
</dbReference>
<comment type="cofactor">
    <cofactor evidence="1">
        <name>biotin</name>
        <dbReference type="ChEBI" id="CHEBI:57586"/>
    </cofactor>
</comment>
<dbReference type="InterPro" id="IPR011761">
    <property type="entry name" value="ATP-grasp"/>
</dbReference>
<accession>A0ABP1G972</accession>
<evidence type="ECO:0000256" key="1">
    <source>
        <dbReference type="ARBA" id="ARBA00001953"/>
    </source>
</evidence>
<dbReference type="InterPro" id="IPR014084">
    <property type="entry name" value="Urea_COase"/>
</dbReference>
<dbReference type="InterPro" id="IPR003833">
    <property type="entry name" value="CT_C_D"/>
</dbReference>
<dbReference type="PROSITE" id="PS50968">
    <property type="entry name" value="BIOTINYL_LIPOYL"/>
    <property type="match status" value="1"/>
</dbReference>
<feature type="domain" description="Lipoyl-binding" evidence="8">
    <location>
        <begin position="1149"/>
        <end position="1225"/>
    </location>
</feature>
<keyword evidence="4" id="KW-0378">Hydrolase</keyword>
<dbReference type="PANTHER" id="PTHR18866:SF128">
    <property type="entry name" value="UREA AMIDOLYASE"/>
    <property type="match status" value="1"/>
</dbReference>
<dbReference type="InterPro" id="IPR000089">
    <property type="entry name" value="Biotin_lipoyl"/>
</dbReference>
<evidence type="ECO:0000313" key="11">
    <source>
        <dbReference type="EMBL" id="CAL5228786.1"/>
    </source>
</evidence>
<dbReference type="SMART" id="SM00796">
    <property type="entry name" value="AHS1"/>
    <property type="match status" value="1"/>
</dbReference>
<dbReference type="InterPro" id="IPR016185">
    <property type="entry name" value="PreATP-grasp_dom_sf"/>
</dbReference>
<dbReference type="InterPro" id="IPR001882">
    <property type="entry name" value="Biotin_BS"/>
</dbReference>
<keyword evidence="6" id="KW-0092">Biotin</keyword>
<dbReference type="PROSITE" id="PS00867">
    <property type="entry name" value="CPSASE_2"/>
    <property type="match status" value="1"/>
</dbReference>
<dbReference type="SUPFAM" id="SSF52440">
    <property type="entry name" value="PreATP-grasp domain"/>
    <property type="match status" value="1"/>
</dbReference>
<dbReference type="Proteomes" id="UP001497392">
    <property type="component" value="Unassembled WGS sequence"/>
</dbReference>
<dbReference type="PANTHER" id="PTHR18866">
    <property type="entry name" value="CARBOXYLASE:PYRUVATE/ACETYL-COA/PROPIONYL-COA CARBOXYLASE"/>
    <property type="match status" value="1"/>
</dbReference>
<dbReference type="Pfam" id="PF02786">
    <property type="entry name" value="CPSase_L_D2"/>
    <property type="match status" value="1"/>
</dbReference>
<organism evidence="11 12">
    <name type="scientific">Coccomyxa viridis</name>
    <dbReference type="NCBI Taxonomy" id="1274662"/>
    <lineage>
        <taxon>Eukaryota</taxon>
        <taxon>Viridiplantae</taxon>
        <taxon>Chlorophyta</taxon>
        <taxon>core chlorophytes</taxon>
        <taxon>Trebouxiophyceae</taxon>
        <taxon>Trebouxiophyceae incertae sedis</taxon>
        <taxon>Coccomyxaceae</taxon>
        <taxon>Coccomyxa</taxon>
    </lineage>
</organism>
<sequence length="1229" mass="133326">MANADANEGKAKVLVANRGEIARRVARSCQELGLTPVMVYTEPDALSLHVLEAEEKVCLGPSTREYTNIAKLLDAALSTGCKACHPGYGFLSENVDFVEALEGKGVAFLGPTADTMRMFARKHTAREFAESADVPVLPGSSLLTTEEEAVSKAEKTGYPVLLKATGGGGGIGIYTCPDSDAVRKNFAAAGRQGKASFGDSGVFVEKYVQRARHIEVQIFGDGKGTIVTLPERECSIQRRHQKVVEETPSPFVEDPLRKELVAAARRLGTAARYRSAGTVEFLVDQDTAKFYFLEVNTRLQVEHGITEMVSGLDLVNWQLQLQVPGLTPPDLTAKDAYPPSGWAIEVRINAEDPFRNFGPSSGMLGEVVWPPGVRVDTWVETGTDVTPFYDSLLGKLMVHGSSRADAIAKMSKALNGTVLGGIPSNLEYLRTIIASEGYHAGATTTKFLESLPFSPKAIEVVSPGMNTTIQDYPGRIKLWHVGVPPSGPMDALAFRLANALVGNEESAAGLEITLSGPSLRFHVDTVAALTGADFDAEVDGSAVPLWTSVLVKAGSVLTVGKVKGKKGARCFLAVAGGINTPAYLGSRSTFPGGKLGGVQGRPLKAGDLLPLTPAADKPQANKKVPSAWIPAYPAEGGPWEIGVLPGPNAAPDYFTDEDIQTLYSATYTVHYNSNRLGIRLQGPRPQFARKDGGEGGSHPSNVHDHVYAIGTINFTGDMPVALMFDGPSLGGFVCPCTITSTELWKMGQVSPNDSVLFKPLTLEKAFEECMMLETKVQLLQKAAFGDVDVEKGLAAFHVPTPAMPPTKAVLKVLPATTTYPGAQFRLAGDRYVFVEYGPMELDINLRVRVHELEKALEDRAVPGITESSPGVRSCMIEYDQRVLPLSQLLDTLESIDRELPAAKDQILPTRIIHLPMAFNEKWTHEAIQKYMRSSRREAPYLPSNVDFVAKNNGLTQGAESVRQVVSEAKYMVLGLGDVYLGAPCAVPVDPRHRLVVPKYNPARTFTPEGAVGLGGAYMCIYPMDSPGGYQLIGRTLPIWNTFGRVGPFTPAKPWLLRYFDQVKFELVTEEELEKQRKDFRNGELKLRIDEEEFNMRLYNDFVDSVAIQTQALHETQAVAIADQQKLDEESLQRIKEEDSKAKENGVQKEAESDCTGLEVPSSFTANVWEVKCKVGDVVSKGDVIVVLEAMKMEYPVTAPAAGQVKAVRVEGSQLVQQGDTLVIIEPSEE</sequence>
<dbReference type="PROSITE" id="PS00188">
    <property type="entry name" value="BIOTIN"/>
    <property type="match status" value="1"/>
</dbReference>
<evidence type="ECO:0000256" key="6">
    <source>
        <dbReference type="ARBA" id="ARBA00023267"/>
    </source>
</evidence>
<dbReference type="CDD" id="cd06850">
    <property type="entry name" value="biotinyl_domain"/>
    <property type="match status" value="1"/>
</dbReference>
<protein>
    <submittedName>
        <fullName evidence="11">G11979 protein</fullName>
    </submittedName>
</protein>
<dbReference type="Pfam" id="PF02682">
    <property type="entry name" value="CT_C_D"/>
    <property type="match status" value="1"/>
</dbReference>
<dbReference type="Gene3D" id="2.40.100.10">
    <property type="entry name" value="Cyclophilin-like"/>
    <property type="match status" value="2"/>
</dbReference>